<comment type="function">
    <text evidence="2">An aminoacyl-tRNA editing enzyme that deacylates mischarged D-aminoacyl-tRNAs. Also deacylates mischarged glycyl-tRNA(Ala), protecting cells against glycine mischarging by AlaRS. Acts via tRNA-based rather than protein-based catalysis; rejects L-amino acids rather than detecting D-amino acids in the active site. By recycling D-aminoacyl-tRNA to D-amino acids and free tRNA molecules, this enzyme counteracts the toxicity associated with the formation of D-aminoacyl-tRNA entities in vivo and helps enforce protein L-homochirality.</text>
</comment>
<dbReference type="EC" id="3.1.1.96" evidence="2"/>
<dbReference type="PANTHER" id="PTHR10472:SF5">
    <property type="entry name" value="D-AMINOACYL-TRNA DEACYLASE 1"/>
    <property type="match status" value="1"/>
</dbReference>
<dbReference type="GO" id="GO:0051499">
    <property type="term" value="F:D-aminoacyl-tRNA deacylase activity"/>
    <property type="evidence" value="ECO:0007669"/>
    <property type="project" value="UniProtKB-EC"/>
</dbReference>
<keyword evidence="2" id="KW-0963">Cytoplasm</keyword>
<keyword evidence="2" id="KW-0694">RNA-binding</keyword>
<gene>
    <name evidence="2 3" type="primary">dtd</name>
    <name evidence="3" type="ORF">AAAU51_04260</name>
</gene>
<comment type="subcellular location">
    <subcellularLocation>
        <location evidence="2">Cytoplasm</location>
    </subcellularLocation>
</comment>
<evidence type="ECO:0000256" key="2">
    <source>
        <dbReference type="HAMAP-Rule" id="MF_00518"/>
    </source>
</evidence>
<keyword evidence="2 3" id="KW-0378">Hydrolase</keyword>
<comment type="similarity">
    <text evidence="1 2">Belongs to the DTD family.</text>
</comment>
<evidence type="ECO:0000313" key="4">
    <source>
        <dbReference type="Proteomes" id="UP001482154"/>
    </source>
</evidence>
<dbReference type="Proteomes" id="UP001482154">
    <property type="component" value="Unassembled WGS sequence"/>
</dbReference>
<proteinExistence type="inferred from homology"/>
<accession>A0ABV1ITW2</accession>
<dbReference type="RefSeq" id="WP_178411486.1">
    <property type="nucleotide sequence ID" value="NZ_JBBNIN010000004.1"/>
</dbReference>
<dbReference type="EC" id="3.1.1.-" evidence="2"/>
<dbReference type="InterPro" id="IPR023509">
    <property type="entry name" value="DTD-like_sf"/>
</dbReference>
<reference evidence="3 4" key="1">
    <citation type="submission" date="2024-04" db="EMBL/GenBank/DDBJ databases">
        <title>Human intestinal bacterial collection.</title>
        <authorList>
            <person name="Pauvert C."/>
            <person name="Hitch T.C.A."/>
            <person name="Clavel T."/>
        </authorList>
    </citation>
    <scope>NUCLEOTIDE SEQUENCE [LARGE SCALE GENOMIC DNA]</scope>
    <source>
        <strain evidence="3 4">CLA-AA-H249</strain>
    </source>
</reference>
<dbReference type="Gene3D" id="3.50.80.10">
    <property type="entry name" value="D-tyrosyl-tRNA(Tyr) deacylase"/>
    <property type="match status" value="1"/>
</dbReference>
<sequence>MKFVIQRVKEASVKVDGEYTGKIKNGYLVLIGVGHEDTKEEADKYIRKMINLRIFEDENGKTNLSLKDVGGELLLVSQFTLYANCNKGNRPSFTQAGNPQKAEQLYEYIIGECKKEIDIVQTGVFGAHMEVSLINDGPFTVVLEDL</sequence>
<dbReference type="EMBL" id="JBBNIN010000004">
    <property type="protein sequence ID" value="MEQ2710388.1"/>
    <property type="molecule type" value="Genomic_DNA"/>
</dbReference>
<dbReference type="InterPro" id="IPR003732">
    <property type="entry name" value="Daa-tRNA_deacyls_DTD"/>
</dbReference>
<dbReference type="SUPFAM" id="SSF69500">
    <property type="entry name" value="DTD-like"/>
    <property type="match status" value="1"/>
</dbReference>
<evidence type="ECO:0000313" key="3">
    <source>
        <dbReference type="EMBL" id="MEQ2710388.1"/>
    </source>
</evidence>
<comment type="catalytic activity">
    <reaction evidence="2">
        <text>a D-aminoacyl-tRNA + H2O = a tRNA + a D-alpha-amino acid + H(+)</text>
        <dbReference type="Rhea" id="RHEA:13953"/>
        <dbReference type="Rhea" id="RHEA-COMP:10123"/>
        <dbReference type="Rhea" id="RHEA-COMP:10124"/>
        <dbReference type="ChEBI" id="CHEBI:15377"/>
        <dbReference type="ChEBI" id="CHEBI:15378"/>
        <dbReference type="ChEBI" id="CHEBI:59871"/>
        <dbReference type="ChEBI" id="CHEBI:78442"/>
        <dbReference type="ChEBI" id="CHEBI:79333"/>
        <dbReference type="EC" id="3.1.1.96"/>
    </reaction>
</comment>
<evidence type="ECO:0000256" key="1">
    <source>
        <dbReference type="ARBA" id="ARBA00009673"/>
    </source>
</evidence>
<dbReference type="PANTHER" id="PTHR10472">
    <property type="entry name" value="D-TYROSYL-TRNA TYR DEACYLASE"/>
    <property type="match status" value="1"/>
</dbReference>
<feature type="short sequence motif" description="Gly-cisPro motif, important for rejection of L-amino acids" evidence="2">
    <location>
        <begin position="137"/>
        <end position="138"/>
    </location>
</feature>
<comment type="domain">
    <text evidence="2">A Gly-cisPro motif from one monomer fits into the active site of the other monomer to allow specific chiral rejection of L-amino acids.</text>
</comment>
<name>A0ABV1ITW2_9FIRM</name>
<dbReference type="Pfam" id="PF02580">
    <property type="entry name" value="Tyr_Deacylase"/>
    <property type="match status" value="1"/>
</dbReference>
<comment type="catalytic activity">
    <reaction evidence="2">
        <text>glycyl-tRNA(Ala) + H2O = tRNA(Ala) + glycine + H(+)</text>
        <dbReference type="Rhea" id="RHEA:53744"/>
        <dbReference type="Rhea" id="RHEA-COMP:9657"/>
        <dbReference type="Rhea" id="RHEA-COMP:13640"/>
        <dbReference type="ChEBI" id="CHEBI:15377"/>
        <dbReference type="ChEBI" id="CHEBI:15378"/>
        <dbReference type="ChEBI" id="CHEBI:57305"/>
        <dbReference type="ChEBI" id="CHEBI:78442"/>
        <dbReference type="ChEBI" id="CHEBI:78522"/>
    </reaction>
</comment>
<keyword evidence="4" id="KW-1185">Reference proteome</keyword>
<comment type="subunit">
    <text evidence="2">Homodimer.</text>
</comment>
<comment type="caution">
    <text evidence="3">The sequence shown here is derived from an EMBL/GenBank/DDBJ whole genome shotgun (WGS) entry which is preliminary data.</text>
</comment>
<dbReference type="CDD" id="cd00563">
    <property type="entry name" value="Dtyr_deacylase"/>
    <property type="match status" value="1"/>
</dbReference>
<protein>
    <recommendedName>
        <fullName evidence="2">D-aminoacyl-tRNA deacylase</fullName>
        <shortName evidence="2">DTD</shortName>
        <ecNumber evidence="2">3.1.1.96</ecNumber>
    </recommendedName>
    <alternativeName>
        <fullName evidence="2">Gly-tRNA(Ala) deacylase</fullName>
        <ecNumber evidence="2">3.1.1.-</ecNumber>
    </alternativeName>
</protein>
<dbReference type="HAMAP" id="MF_00518">
    <property type="entry name" value="Deacylase_Dtd"/>
    <property type="match status" value="1"/>
</dbReference>
<organism evidence="3 4">
    <name type="scientific">Anaerostipes amylophilus</name>
    <dbReference type="NCBI Taxonomy" id="2981779"/>
    <lineage>
        <taxon>Bacteria</taxon>
        <taxon>Bacillati</taxon>
        <taxon>Bacillota</taxon>
        <taxon>Clostridia</taxon>
        <taxon>Lachnospirales</taxon>
        <taxon>Lachnospiraceae</taxon>
        <taxon>Anaerostipes</taxon>
    </lineage>
</organism>
<keyword evidence="2" id="KW-0820">tRNA-binding</keyword>
<dbReference type="NCBIfam" id="TIGR00256">
    <property type="entry name" value="D-aminoacyl-tRNA deacylase"/>
    <property type="match status" value="1"/>
</dbReference>